<gene>
    <name evidence="2" type="ORF">FHS16_003552</name>
</gene>
<dbReference type="EMBL" id="JACHXW010000010">
    <property type="protein sequence ID" value="MBB3153490.1"/>
    <property type="molecule type" value="Genomic_DNA"/>
</dbReference>
<feature type="transmembrane region" description="Helical" evidence="1">
    <location>
        <begin position="46"/>
        <end position="66"/>
    </location>
</feature>
<dbReference type="RefSeq" id="WP_183565153.1">
    <property type="nucleotide sequence ID" value="NZ_CBCSLB010000007.1"/>
</dbReference>
<sequence>MQWYTKVMKNYVGFTGRARRMEYWMFILMNVLISIALVIVESIVGLTGVLSGLYSLAVLLPSLAVLVRRLHDIGRSGVWIFIGLIPFIGAIVLLVFSFMEGQESVNEYGPNPKHFG</sequence>
<name>A0A7W5GB73_9BACL</name>
<accession>A0A7W5GB73</accession>
<evidence type="ECO:0000256" key="1">
    <source>
        <dbReference type="SAM" id="Phobius"/>
    </source>
</evidence>
<reference evidence="2 3" key="1">
    <citation type="submission" date="2020-08" db="EMBL/GenBank/DDBJ databases">
        <title>Genomic Encyclopedia of Type Strains, Phase III (KMG-III): the genomes of soil and plant-associated and newly described type strains.</title>
        <authorList>
            <person name="Whitman W."/>
        </authorList>
    </citation>
    <scope>NUCLEOTIDE SEQUENCE [LARGE SCALE GENOMIC DNA]</scope>
    <source>
        <strain evidence="2 3">CECT 8234</strain>
    </source>
</reference>
<keyword evidence="1" id="KW-0812">Transmembrane</keyword>
<comment type="caution">
    <text evidence="2">The sequence shown here is derived from an EMBL/GenBank/DDBJ whole genome shotgun (WGS) entry which is preliminary data.</text>
</comment>
<dbReference type="AlphaFoldDB" id="A0A7W5GB73"/>
<dbReference type="GO" id="GO:0005886">
    <property type="term" value="C:plasma membrane"/>
    <property type="evidence" value="ECO:0007669"/>
    <property type="project" value="TreeGrafter"/>
</dbReference>
<feature type="transmembrane region" description="Helical" evidence="1">
    <location>
        <begin position="78"/>
        <end position="99"/>
    </location>
</feature>
<dbReference type="Pfam" id="PF05656">
    <property type="entry name" value="DUF805"/>
    <property type="match status" value="1"/>
</dbReference>
<dbReference type="InterPro" id="IPR008523">
    <property type="entry name" value="DUF805"/>
</dbReference>
<keyword evidence="1" id="KW-1133">Transmembrane helix</keyword>
<evidence type="ECO:0000313" key="3">
    <source>
        <dbReference type="Proteomes" id="UP000518605"/>
    </source>
</evidence>
<organism evidence="2 3">
    <name type="scientific">Paenibacillus endophyticus</name>
    <dbReference type="NCBI Taxonomy" id="1294268"/>
    <lineage>
        <taxon>Bacteria</taxon>
        <taxon>Bacillati</taxon>
        <taxon>Bacillota</taxon>
        <taxon>Bacilli</taxon>
        <taxon>Bacillales</taxon>
        <taxon>Paenibacillaceae</taxon>
        <taxon>Paenibacillus</taxon>
    </lineage>
</organism>
<dbReference type="Proteomes" id="UP000518605">
    <property type="component" value="Unassembled WGS sequence"/>
</dbReference>
<proteinExistence type="predicted"/>
<keyword evidence="1" id="KW-0472">Membrane</keyword>
<dbReference type="PANTHER" id="PTHR34980:SF2">
    <property type="entry name" value="INNER MEMBRANE PROTEIN YHAH-RELATED"/>
    <property type="match status" value="1"/>
</dbReference>
<evidence type="ECO:0000313" key="2">
    <source>
        <dbReference type="EMBL" id="MBB3153490.1"/>
    </source>
</evidence>
<keyword evidence="3" id="KW-1185">Reference proteome</keyword>
<protein>
    <submittedName>
        <fullName evidence="2">Uncharacterized membrane protein YhaH (DUF805 family)</fullName>
    </submittedName>
</protein>
<dbReference type="PANTHER" id="PTHR34980">
    <property type="entry name" value="INNER MEMBRANE PROTEIN-RELATED-RELATED"/>
    <property type="match status" value="1"/>
</dbReference>
<feature type="transmembrane region" description="Helical" evidence="1">
    <location>
        <begin position="21"/>
        <end position="40"/>
    </location>
</feature>